<name>A0ABS9KGU6_9BACT</name>
<organism evidence="8 9">
    <name type="scientific">Rhodohalobacter sulfatireducens</name>
    <dbReference type="NCBI Taxonomy" id="2911366"/>
    <lineage>
        <taxon>Bacteria</taxon>
        <taxon>Pseudomonadati</taxon>
        <taxon>Balneolota</taxon>
        <taxon>Balneolia</taxon>
        <taxon>Balneolales</taxon>
        <taxon>Balneolaceae</taxon>
        <taxon>Rhodohalobacter</taxon>
    </lineage>
</organism>
<feature type="transmembrane region" description="Helical" evidence="7">
    <location>
        <begin position="357"/>
        <end position="375"/>
    </location>
</feature>
<evidence type="ECO:0000256" key="4">
    <source>
        <dbReference type="ARBA" id="ARBA00022989"/>
    </source>
</evidence>
<feature type="transmembrane region" description="Helical" evidence="7">
    <location>
        <begin position="64"/>
        <end position="84"/>
    </location>
</feature>
<dbReference type="EMBL" id="JAKLWS010000025">
    <property type="protein sequence ID" value="MCG2590058.1"/>
    <property type="molecule type" value="Genomic_DNA"/>
</dbReference>
<sequence>MEVEEKKPVTTNTDSSGEESHFKKLGEIISKYLEFDSGSTSKDIRATSAPTIAKLPILQVLKPIPWILCALFAFSFLWDFQGFGAEIFGLSLQFEGIIRIISVSGMIGFLTNWIAITMLFRPVKKRPLLGQGLVPAHKDRIAYRLSHAVSEDLINPELIKQKIRESKAISHYRLQAIDHIEQITEREDFRKDLKTWLLEYIDSMVQNPEFRKKVSDHILLEIEDALQNRALEKAALKTYSFLSGQTLHQFINNLLERLPVTAERNIGYIEEYLDEFPEKIHRNSDKIDEVITLLLYKLINQLNVQNLVEENLQKYDEQRLEMMIRNATNEQLKTIQYLGAVLGTIGGFVIWEPIISLIGLSIIFGAVYLIDWWLYQ</sequence>
<keyword evidence="4 7" id="KW-1133">Transmembrane helix</keyword>
<reference evidence="8" key="2">
    <citation type="submission" date="2024-05" db="EMBL/GenBank/DDBJ databases">
        <title>Rhodohalobacter halophilus gen. nov., sp. nov., a moderately halophilic member of the family Balneolaceae.</title>
        <authorList>
            <person name="Xia J."/>
        </authorList>
    </citation>
    <scope>NUCLEOTIDE SEQUENCE</scope>
    <source>
        <strain evidence="8">WB101</strain>
    </source>
</reference>
<evidence type="ECO:0000256" key="7">
    <source>
        <dbReference type="SAM" id="Phobius"/>
    </source>
</evidence>
<accession>A0ABS9KGU6</accession>
<keyword evidence="3 7" id="KW-0812">Transmembrane</keyword>
<evidence type="ECO:0000256" key="2">
    <source>
        <dbReference type="ARBA" id="ARBA00008053"/>
    </source>
</evidence>
<dbReference type="Proteomes" id="UP001165366">
    <property type="component" value="Unassembled WGS sequence"/>
</dbReference>
<comment type="subcellular location">
    <subcellularLocation>
        <location evidence="1">Endomembrane system</location>
    </subcellularLocation>
</comment>
<evidence type="ECO:0000256" key="3">
    <source>
        <dbReference type="ARBA" id="ARBA00022692"/>
    </source>
</evidence>
<dbReference type="Pfam" id="PF04286">
    <property type="entry name" value="DUF445"/>
    <property type="match status" value="2"/>
</dbReference>
<feature type="region of interest" description="Disordered" evidence="6">
    <location>
        <begin position="1"/>
        <end position="20"/>
    </location>
</feature>
<comment type="caution">
    <text evidence="8">The sequence shown here is derived from an EMBL/GenBank/DDBJ whole genome shotgun (WGS) entry which is preliminary data.</text>
</comment>
<dbReference type="InterPro" id="IPR007383">
    <property type="entry name" value="DUF445"/>
</dbReference>
<proteinExistence type="inferred from homology"/>
<dbReference type="RefSeq" id="WP_237855415.1">
    <property type="nucleotide sequence ID" value="NZ_JAKLWS010000025.1"/>
</dbReference>
<evidence type="ECO:0000313" key="9">
    <source>
        <dbReference type="Proteomes" id="UP001165366"/>
    </source>
</evidence>
<dbReference type="PANTHER" id="PTHR35791:SF1">
    <property type="entry name" value="UPF0754 MEMBRANE PROTEIN YHEB"/>
    <property type="match status" value="1"/>
</dbReference>
<evidence type="ECO:0000256" key="5">
    <source>
        <dbReference type="ARBA" id="ARBA00023136"/>
    </source>
</evidence>
<comment type="similarity">
    <text evidence="2">Belongs to the UPF0754 family.</text>
</comment>
<gene>
    <name evidence="8" type="ORF">L6773_15885</name>
</gene>
<keyword evidence="9" id="KW-1185">Reference proteome</keyword>
<evidence type="ECO:0000313" key="8">
    <source>
        <dbReference type="EMBL" id="MCG2590058.1"/>
    </source>
</evidence>
<keyword evidence="5 7" id="KW-0472">Membrane</keyword>
<dbReference type="PANTHER" id="PTHR35791">
    <property type="entry name" value="UPF0754 MEMBRANE PROTEIN YHEB"/>
    <property type="match status" value="1"/>
</dbReference>
<evidence type="ECO:0000256" key="1">
    <source>
        <dbReference type="ARBA" id="ARBA00004308"/>
    </source>
</evidence>
<protein>
    <submittedName>
        <fullName evidence="8">DUF445 domain-containing protein</fullName>
    </submittedName>
</protein>
<reference evidence="8" key="1">
    <citation type="submission" date="2022-01" db="EMBL/GenBank/DDBJ databases">
        <authorList>
            <person name="Wang Y."/>
        </authorList>
    </citation>
    <scope>NUCLEOTIDE SEQUENCE</scope>
    <source>
        <strain evidence="8">WB101</strain>
    </source>
</reference>
<evidence type="ECO:0000256" key="6">
    <source>
        <dbReference type="SAM" id="MobiDB-lite"/>
    </source>
</evidence>
<feature type="transmembrane region" description="Helical" evidence="7">
    <location>
        <begin position="96"/>
        <end position="120"/>
    </location>
</feature>